<evidence type="ECO:0000256" key="3">
    <source>
        <dbReference type="SAM" id="MobiDB-lite"/>
    </source>
</evidence>
<dbReference type="GO" id="GO:0007023">
    <property type="term" value="P:post-chaperonin tubulin folding pathway"/>
    <property type="evidence" value="ECO:0007669"/>
    <property type="project" value="InterPro"/>
</dbReference>
<dbReference type="GO" id="GO:0007021">
    <property type="term" value="P:tubulin complex assembly"/>
    <property type="evidence" value="ECO:0007669"/>
    <property type="project" value="TreeGrafter"/>
</dbReference>
<dbReference type="VEuPathDB" id="TriTrypDB:LPAL13_350040000"/>
<keyword evidence="2" id="KW-0143">Chaperone</keyword>
<evidence type="ECO:0000256" key="1">
    <source>
        <dbReference type="ARBA" id="ARBA00008848"/>
    </source>
</evidence>
<dbReference type="Pfam" id="PF07986">
    <property type="entry name" value="TBCC"/>
    <property type="match status" value="1"/>
</dbReference>
<dbReference type="InterPro" id="IPR016098">
    <property type="entry name" value="CAP/MinC_C"/>
</dbReference>
<accession>A0A088S4A8</accession>
<evidence type="ECO:0000256" key="2">
    <source>
        <dbReference type="ARBA" id="ARBA00023186"/>
    </source>
</evidence>
<dbReference type="VEuPathDB" id="TriTrypDB:LPMP_353230"/>
<dbReference type="PANTHER" id="PTHR15139">
    <property type="entry name" value="TUBULIN FOLDING COFACTOR C"/>
    <property type="match status" value="1"/>
</dbReference>
<dbReference type="SMART" id="SM00673">
    <property type="entry name" value="CARP"/>
    <property type="match status" value="2"/>
</dbReference>
<gene>
    <name evidence="5" type="ORF">LPMP_353230</name>
</gene>
<dbReference type="PROSITE" id="PS51329">
    <property type="entry name" value="C_CAP_COFACTOR_C"/>
    <property type="match status" value="1"/>
</dbReference>
<dbReference type="RefSeq" id="XP_010703260.1">
    <property type="nucleotide sequence ID" value="XM_010704958.1"/>
</dbReference>
<dbReference type="InterPro" id="IPR006599">
    <property type="entry name" value="CARP_motif"/>
</dbReference>
<protein>
    <submittedName>
        <fullName evidence="5">Tubulin binding cofactor C-like protein</fullName>
    </submittedName>
</protein>
<dbReference type="InterPro" id="IPR027684">
    <property type="entry name" value="TBCC"/>
</dbReference>
<comment type="similarity">
    <text evidence="1">Belongs to the TBCC family.</text>
</comment>
<name>A0A088S4A8_LEIPA</name>
<sequence length="335" mass="37167">MEEKFLQLRQGREEQRRQRSKETAVITVQRQQYESEAELLEAQVTQLLQEGNVTESQQRLDALRTLVQDTANSISLTAHEMAKANMILARLQQLVDEKSSSVAPKKFKFSSRAKAKPTPDAESTIRSLCPTGTSGTNEPTAMAAVTVAGTVNSTNGFGNVYGPSADTDLFINHSKGVFIRDCMNCTIYCLPIAGSVFLSACINCRVYVACHQLRLKGCMNLDLYAWCASTPIIETCDAMRFGPYQCWAGLLSSCTEDGKAYPTHMEWVRRVGEIEDTARTERNYIKVDDFQWVKKSPSPHWRVLTREEERVSTAVFGPATLPSSSSAHPTAAAVH</sequence>
<dbReference type="PANTHER" id="PTHR15139:SF0">
    <property type="entry name" value="TUBULIN-SPECIFIC CHAPERONE C"/>
    <property type="match status" value="1"/>
</dbReference>
<feature type="region of interest" description="Disordered" evidence="3">
    <location>
        <begin position="110"/>
        <end position="130"/>
    </location>
</feature>
<reference evidence="5 6" key="1">
    <citation type="journal article" date="2015" name="Sci. Rep.">
        <title>The genome of Leishmania panamensis: insights into genomics of the L. (Viannia) subgenus.</title>
        <authorList>
            <person name="Llanes A."/>
            <person name="Restrepo C.M."/>
            <person name="Vecchio G.D."/>
            <person name="Anguizola F.J."/>
            <person name="Lleonart R."/>
        </authorList>
    </citation>
    <scope>NUCLEOTIDE SEQUENCE [LARGE SCALE GENOMIC DNA]</scope>
    <source>
        <strain evidence="5 6">MHOM/PA/94/PSC-1</strain>
    </source>
</reference>
<dbReference type="AlphaFoldDB" id="A0A088S4A8"/>
<feature type="domain" description="C-CAP/cofactor C-like" evidence="4">
    <location>
        <begin position="130"/>
        <end position="292"/>
    </location>
</feature>
<dbReference type="EMBL" id="CP009404">
    <property type="protein sequence ID" value="AIO02460.1"/>
    <property type="molecule type" value="Genomic_DNA"/>
</dbReference>
<dbReference type="eggNOG" id="KOG2512">
    <property type="taxonomic scope" value="Eukaryota"/>
</dbReference>
<evidence type="ECO:0000313" key="6">
    <source>
        <dbReference type="Proteomes" id="UP000063063"/>
    </source>
</evidence>
<dbReference type="GO" id="GO:0005737">
    <property type="term" value="C:cytoplasm"/>
    <property type="evidence" value="ECO:0007669"/>
    <property type="project" value="TreeGrafter"/>
</dbReference>
<feature type="region of interest" description="Disordered" evidence="3">
    <location>
        <begin position="1"/>
        <end position="20"/>
    </location>
</feature>
<dbReference type="OrthoDB" id="194775at2759"/>
<dbReference type="InterPro" id="IPR017901">
    <property type="entry name" value="C-CAP_CF_C-like"/>
</dbReference>
<evidence type="ECO:0000313" key="5">
    <source>
        <dbReference type="EMBL" id="AIO02460.1"/>
    </source>
</evidence>
<proteinExistence type="inferred from homology"/>
<dbReference type="GeneID" id="22579352"/>
<dbReference type="Proteomes" id="UP000063063">
    <property type="component" value="Chromosome 35"/>
</dbReference>
<dbReference type="Gene3D" id="2.160.20.70">
    <property type="match status" value="1"/>
</dbReference>
<dbReference type="InterPro" id="IPR012945">
    <property type="entry name" value="Tubulin-bd_cofactor_C_dom"/>
</dbReference>
<keyword evidence="6" id="KW-1185">Reference proteome</keyword>
<evidence type="ECO:0000259" key="4">
    <source>
        <dbReference type="PROSITE" id="PS51329"/>
    </source>
</evidence>
<dbReference type="KEGG" id="lpan:LPMP_353230"/>
<organism evidence="5 6">
    <name type="scientific">Leishmania panamensis</name>
    <dbReference type="NCBI Taxonomy" id="5679"/>
    <lineage>
        <taxon>Eukaryota</taxon>
        <taxon>Discoba</taxon>
        <taxon>Euglenozoa</taxon>
        <taxon>Kinetoplastea</taxon>
        <taxon>Metakinetoplastina</taxon>
        <taxon>Trypanosomatida</taxon>
        <taxon>Trypanosomatidae</taxon>
        <taxon>Leishmaniinae</taxon>
        <taxon>Leishmania</taxon>
        <taxon>Leishmania guyanensis species complex</taxon>
    </lineage>
</organism>